<evidence type="ECO:0000313" key="3">
    <source>
        <dbReference type="EMBL" id="JAH66068.1"/>
    </source>
</evidence>
<evidence type="ECO:0000256" key="2">
    <source>
        <dbReference type="SAM" id="SignalP"/>
    </source>
</evidence>
<dbReference type="AlphaFoldDB" id="A0A0E9UM67"/>
<evidence type="ECO:0000256" key="1">
    <source>
        <dbReference type="SAM" id="MobiDB-lite"/>
    </source>
</evidence>
<reference evidence="3" key="1">
    <citation type="submission" date="2014-11" db="EMBL/GenBank/DDBJ databases">
        <authorList>
            <person name="Amaro Gonzalez C."/>
        </authorList>
    </citation>
    <scope>NUCLEOTIDE SEQUENCE</scope>
</reference>
<organism evidence="3">
    <name type="scientific">Anguilla anguilla</name>
    <name type="common">European freshwater eel</name>
    <name type="synonym">Muraena anguilla</name>
    <dbReference type="NCBI Taxonomy" id="7936"/>
    <lineage>
        <taxon>Eukaryota</taxon>
        <taxon>Metazoa</taxon>
        <taxon>Chordata</taxon>
        <taxon>Craniata</taxon>
        <taxon>Vertebrata</taxon>
        <taxon>Euteleostomi</taxon>
        <taxon>Actinopterygii</taxon>
        <taxon>Neopterygii</taxon>
        <taxon>Teleostei</taxon>
        <taxon>Anguilliformes</taxon>
        <taxon>Anguillidae</taxon>
        <taxon>Anguilla</taxon>
    </lineage>
</organism>
<feature type="chain" id="PRO_5002433983" evidence="2">
    <location>
        <begin position="20"/>
        <end position="53"/>
    </location>
</feature>
<feature type="region of interest" description="Disordered" evidence="1">
    <location>
        <begin position="33"/>
        <end position="53"/>
    </location>
</feature>
<sequence length="53" mass="6115">MWRMLSSTWTSLRWVFSSSFCDWPLTWSCATRSSLSDRPLPGHLTPAEKPTNV</sequence>
<name>A0A0E9UM67_ANGAN</name>
<dbReference type="EMBL" id="GBXM01042509">
    <property type="protein sequence ID" value="JAH66068.1"/>
    <property type="molecule type" value="Transcribed_RNA"/>
</dbReference>
<accession>A0A0E9UM67</accession>
<keyword evidence="2" id="KW-0732">Signal</keyword>
<feature type="signal peptide" evidence="2">
    <location>
        <begin position="1"/>
        <end position="19"/>
    </location>
</feature>
<proteinExistence type="predicted"/>
<reference evidence="3" key="2">
    <citation type="journal article" date="2015" name="Fish Shellfish Immunol.">
        <title>Early steps in the European eel (Anguilla anguilla)-Vibrio vulnificus interaction in the gills: Role of the RtxA13 toxin.</title>
        <authorList>
            <person name="Callol A."/>
            <person name="Pajuelo D."/>
            <person name="Ebbesson L."/>
            <person name="Teles M."/>
            <person name="MacKenzie S."/>
            <person name="Amaro C."/>
        </authorList>
    </citation>
    <scope>NUCLEOTIDE SEQUENCE</scope>
</reference>
<protein>
    <submittedName>
        <fullName evidence="3">Uncharacterized protein</fullName>
    </submittedName>
</protein>